<name>A0A3S3Z673_9MICO</name>
<dbReference type="OrthoDB" id="3727779at2"/>
<protein>
    <submittedName>
        <fullName evidence="1">Thioesterase</fullName>
    </submittedName>
</protein>
<accession>A0A3S3Z673</accession>
<comment type="caution">
    <text evidence="1">The sequence shown here is derived from an EMBL/GenBank/DDBJ whole genome shotgun (WGS) entry which is preliminary data.</text>
</comment>
<evidence type="ECO:0000313" key="2">
    <source>
        <dbReference type="Proteomes" id="UP000288547"/>
    </source>
</evidence>
<gene>
    <name evidence="1" type="ORF">ELQ90_01895</name>
</gene>
<reference evidence="1 2" key="1">
    <citation type="submission" date="2018-12" db="EMBL/GenBank/DDBJ databases">
        <authorList>
            <person name="Li F."/>
        </authorList>
    </citation>
    <scope>NUCLEOTIDE SEQUENCE [LARGE SCALE GENOMIC DNA]</scope>
    <source>
        <strain evidence="1 2">11W25H-1</strain>
    </source>
</reference>
<dbReference type="Gene3D" id="3.10.129.10">
    <property type="entry name" value="Hotdog Thioesterase"/>
    <property type="match status" value="1"/>
</dbReference>
<dbReference type="Pfam" id="PF13279">
    <property type="entry name" value="4HBT_2"/>
    <property type="match status" value="1"/>
</dbReference>
<evidence type="ECO:0000313" key="1">
    <source>
        <dbReference type="EMBL" id="RWZ52723.1"/>
    </source>
</evidence>
<organism evidence="1 2">
    <name type="scientific">Labedella phragmitis</name>
    <dbReference type="NCBI Taxonomy" id="2498849"/>
    <lineage>
        <taxon>Bacteria</taxon>
        <taxon>Bacillati</taxon>
        <taxon>Actinomycetota</taxon>
        <taxon>Actinomycetes</taxon>
        <taxon>Micrococcales</taxon>
        <taxon>Microbacteriaceae</taxon>
        <taxon>Labedella</taxon>
    </lineage>
</organism>
<sequence>MHLIFRTLLVIARAQSLFRRGKTIGHYDVGRLRLRTLPTDLDLNGHMNNGVYFSMLDLGRFELTIRSGIYAIFQKHSWYPVVASETITFRKSLTLWQRFTIESRIVGYDERAVLMDQRIVVKGEVYARAIIRARILRKTGGPVPMQEVLDAVGVPPRRLHKEEWIERWAESVVLPSTRTAAPSEWD</sequence>
<dbReference type="AlphaFoldDB" id="A0A3S3Z673"/>
<dbReference type="CDD" id="cd00586">
    <property type="entry name" value="4HBT"/>
    <property type="match status" value="1"/>
</dbReference>
<dbReference type="SUPFAM" id="SSF54637">
    <property type="entry name" value="Thioesterase/thiol ester dehydrase-isomerase"/>
    <property type="match status" value="1"/>
</dbReference>
<dbReference type="EMBL" id="RZNB01000001">
    <property type="protein sequence ID" value="RWZ52723.1"/>
    <property type="molecule type" value="Genomic_DNA"/>
</dbReference>
<dbReference type="InterPro" id="IPR051490">
    <property type="entry name" value="THEM6_lcsJ_thioesterase"/>
</dbReference>
<dbReference type="PANTHER" id="PTHR12475">
    <property type="match status" value="1"/>
</dbReference>
<proteinExistence type="predicted"/>
<dbReference type="RefSeq" id="WP_128493566.1">
    <property type="nucleotide sequence ID" value="NZ_RZNB01000001.1"/>
</dbReference>
<dbReference type="InterPro" id="IPR029069">
    <property type="entry name" value="HotDog_dom_sf"/>
</dbReference>
<dbReference type="PANTHER" id="PTHR12475:SF4">
    <property type="entry name" value="PROTEIN THEM6"/>
    <property type="match status" value="1"/>
</dbReference>
<dbReference type="Proteomes" id="UP000288547">
    <property type="component" value="Unassembled WGS sequence"/>
</dbReference>
<keyword evidence="2" id="KW-1185">Reference proteome</keyword>